<protein>
    <recommendedName>
        <fullName evidence="5">DNA-directed RNA polymerase subunit</fullName>
    </recommendedName>
</protein>
<dbReference type="PANTHER" id="PTHR12709">
    <property type="entry name" value="DNA-DIRECTED RNA POLYMERASE II, III"/>
    <property type="match status" value="1"/>
</dbReference>
<dbReference type="FunFam" id="2.40.50.1060:FF:000002">
    <property type="entry name" value="DNA-directed RNA polymerase"/>
    <property type="match status" value="1"/>
</dbReference>
<gene>
    <name evidence="7" type="ORF">Fmac_017710</name>
</gene>
<evidence type="ECO:0000256" key="4">
    <source>
        <dbReference type="ARBA" id="ARBA00023242"/>
    </source>
</evidence>
<accession>A0ABD1M2X7</accession>
<dbReference type="GO" id="GO:0000428">
    <property type="term" value="C:DNA-directed RNA polymerase complex"/>
    <property type="evidence" value="ECO:0007669"/>
    <property type="project" value="UniProtKB-KW"/>
</dbReference>
<organism evidence="7 8">
    <name type="scientific">Flemingia macrophylla</name>
    <dbReference type="NCBI Taxonomy" id="520843"/>
    <lineage>
        <taxon>Eukaryota</taxon>
        <taxon>Viridiplantae</taxon>
        <taxon>Streptophyta</taxon>
        <taxon>Embryophyta</taxon>
        <taxon>Tracheophyta</taxon>
        <taxon>Spermatophyta</taxon>
        <taxon>Magnoliopsida</taxon>
        <taxon>eudicotyledons</taxon>
        <taxon>Gunneridae</taxon>
        <taxon>Pentapetalae</taxon>
        <taxon>rosids</taxon>
        <taxon>fabids</taxon>
        <taxon>Fabales</taxon>
        <taxon>Fabaceae</taxon>
        <taxon>Papilionoideae</taxon>
        <taxon>50 kb inversion clade</taxon>
        <taxon>NPAAA clade</taxon>
        <taxon>indigoferoid/millettioid clade</taxon>
        <taxon>Phaseoleae</taxon>
        <taxon>Flemingia</taxon>
    </lineage>
</organism>
<evidence type="ECO:0000256" key="5">
    <source>
        <dbReference type="RuleBase" id="RU369086"/>
    </source>
</evidence>
<dbReference type="EMBL" id="JBGMDY010000006">
    <property type="protein sequence ID" value="KAL2330129.1"/>
    <property type="molecule type" value="Genomic_DNA"/>
</dbReference>
<proteinExistence type="predicted"/>
<feature type="compositionally biased region" description="Basic residues" evidence="6">
    <location>
        <begin position="219"/>
        <end position="235"/>
    </location>
</feature>
<dbReference type="GO" id="GO:0006352">
    <property type="term" value="P:DNA-templated transcription initiation"/>
    <property type="evidence" value="ECO:0007669"/>
    <property type="project" value="UniProtKB-UniRule"/>
</dbReference>
<keyword evidence="8" id="KW-1185">Reference proteome</keyword>
<reference evidence="7 8" key="1">
    <citation type="submission" date="2024-08" db="EMBL/GenBank/DDBJ databases">
        <title>Insights into the chromosomal genome structure of Flemingia macrophylla.</title>
        <authorList>
            <person name="Ding Y."/>
            <person name="Zhao Y."/>
            <person name="Bi W."/>
            <person name="Wu M."/>
            <person name="Zhao G."/>
            <person name="Gong Y."/>
            <person name="Li W."/>
            <person name="Zhang P."/>
        </authorList>
    </citation>
    <scope>NUCLEOTIDE SEQUENCE [LARGE SCALE GENOMIC DNA]</scope>
    <source>
        <strain evidence="7">DYQJB</strain>
        <tissue evidence="7">Leaf</tissue>
    </source>
</reference>
<comment type="subcellular location">
    <subcellularLocation>
        <location evidence="1 5">Nucleus</location>
    </subcellularLocation>
</comment>
<sequence length="235" mass="26594">MEGLKVAKANLKVYIHPSKSNQVSQAVLRELSSLLFTFSEILDGVVLAYDVNSLDTCAKILPGVRPYFGVKLKVNLLLFSPKPDTLLEGKVVKLTQESIHVVVLGFSSAIIAEKDIREEFVCKTKRGQDVYASKTNKRHVIKVGTMIRFLVKSFDDEILHVYGSLIPEHTGSIYWLDKSLEVVSHNDRIEKKRKNEGEQIMLQQHAVNGELSTLDTVQKRKNSKKLKHQKHNEES</sequence>
<keyword evidence="4 5" id="KW-0539">Nucleus</keyword>
<dbReference type="GO" id="GO:0005634">
    <property type="term" value="C:nucleus"/>
    <property type="evidence" value="ECO:0007669"/>
    <property type="project" value="UniProtKB-SubCell"/>
</dbReference>
<keyword evidence="3 5" id="KW-0804">Transcription</keyword>
<evidence type="ECO:0000256" key="2">
    <source>
        <dbReference type="ARBA" id="ARBA00022478"/>
    </source>
</evidence>
<dbReference type="Proteomes" id="UP001603857">
    <property type="component" value="Unassembled WGS sequence"/>
</dbReference>
<evidence type="ECO:0000256" key="3">
    <source>
        <dbReference type="ARBA" id="ARBA00023163"/>
    </source>
</evidence>
<dbReference type="Gene3D" id="3.30.1490.120">
    <property type="entry name" value="RNA polymerase Rpb7-like, N-terminal domain"/>
    <property type="match status" value="1"/>
</dbReference>
<evidence type="ECO:0000313" key="8">
    <source>
        <dbReference type="Proteomes" id="UP001603857"/>
    </source>
</evidence>
<dbReference type="AlphaFoldDB" id="A0ABD1M2X7"/>
<name>A0ABD1M2X7_9FABA</name>
<comment type="function">
    <text evidence="5">DNA-dependent RNA polymerase which catalyzes the transcription of DNA into RNA using the four ribonucleoside triphosphates as substrates.</text>
</comment>
<evidence type="ECO:0000313" key="7">
    <source>
        <dbReference type="EMBL" id="KAL2330129.1"/>
    </source>
</evidence>
<dbReference type="InterPro" id="IPR045113">
    <property type="entry name" value="Rpb7-like"/>
</dbReference>
<feature type="region of interest" description="Disordered" evidence="6">
    <location>
        <begin position="212"/>
        <end position="235"/>
    </location>
</feature>
<evidence type="ECO:0000256" key="1">
    <source>
        <dbReference type="ARBA" id="ARBA00004123"/>
    </source>
</evidence>
<dbReference type="SUPFAM" id="SSF50249">
    <property type="entry name" value="Nucleic acid-binding proteins"/>
    <property type="match status" value="1"/>
</dbReference>
<dbReference type="InterPro" id="IPR012340">
    <property type="entry name" value="NA-bd_OB-fold"/>
</dbReference>
<keyword evidence="2 5" id="KW-0240">DNA-directed RNA polymerase</keyword>
<evidence type="ECO:0000256" key="6">
    <source>
        <dbReference type="SAM" id="MobiDB-lite"/>
    </source>
</evidence>
<dbReference type="InterPro" id="IPR036898">
    <property type="entry name" value="RNA_pol_Rpb7-like_N_sf"/>
</dbReference>
<dbReference type="PANTHER" id="PTHR12709:SF5">
    <property type="entry name" value="DNA-DIRECTED RNA POLYMERASE I SUBUNIT RPA43"/>
    <property type="match status" value="1"/>
</dbReference>
<comment type="caution">
    <text evidence="7">The sequence shown here is derived from an EMBL/GenBank/DDBJ whole genome shotgun (WGS) entry which is preliminary data.</text>
</comment>
<dbReference type="FunFam" id="3.30.1490.120:FF:000006">
    <property type="entry name" value="DNA-directed RNA polymerase"/>
    <property type="match status" value="1"/>
</dbReference>
<dbReference type="Gene3D" id="2.40.50.1060">
    <property type="match status" value="1"/>
</dbReference>